<dbReference type="EMBL" id="CP098611">
    <property type="protein sequence ID" value="USR93053.1"/>
    <property type="molecule type" value="Genomic_DNA"/>
</dbReference>
<evidence type="ECO:0000256" key="10">
    <source>
        <dbReference type="SAM" id="Coils"/>
    </source>
</evidence>
<evidence type="ECO:0000256" key="1">
    <source>
        <dbReference type="ARBA" id="ARBA00004651"/>
    </source>
</evidence>
<evidence type="ECO:0000256" key="8">
    <source>
        <dbReference type="ARBA" id="ARBA00029447"/>
    </source>
</evidence>
<dbReference type="Gene3D" id="1.10.287.950">
    <property type="entry name" value="Methyl-accepting chemotaxis protein"/>
    <property type="match status" value="1"/>
</dbReference>
<evidence type="ECO:0000256" key="2">
    <source>
        <dbReference type="ARBA" id="ARBA00022475"/>
    </source>
</evidence>
<dbReference type="InterPro" id="IPR029151">
    <property type="entry name" value="Sensor-like_sf"/>
</dbReference>
<evidence type="ECO:0000256" key="11">
    <source>
        <dbReference type="SAM" id="MobiDB-lite"/>
    </source>
</evidence>
<feature type="region of interest" description="Disordered" evidence="11">
    <location>
        <begin position="1"/>
        <end position="45"/>
    </location>
</feature>
<feature type="domain" description="HAMP" evidence="13">
    <location>
        <begin position="529"/>
        <end position="582"/>
    </location>
</feature>
<dbReference type="Pfam" id="PF17202">
    <property type="entry name" value="sCache_3_3"/>
    <property type="match status" value="1"/>
</dbReference>
<feature type="coiled-coil region" evidence="10">
    <location>
        <begin position="583"/>
        <end position="615"/>
    </location>
</feature>
<dbReference type="Pfam" id="PF00015">
    <property type="entry name" value="MCPsignal"/>
    <property type="match status" value="1"/>
</dbReference>
<evidence type="ECO:0000256" key="3">
    <source>
        <dbReference type="ARBA" id="ARBA00022500"/>
    </source>
</evidence>
<dbReference type="Gene3D" id="6.10.340.10">
    <property type="match status" value="1"/>
</dbReference>
<keyword evidence="6" id="KW-0472">Membrane</keyword>
<reference evidence="14" key="1">
    <citation type="submission" date="2022-06" db="EMBL/GenBank/DDBJ databases">
        <title>Genome sequence of Phormidium yuhuli AB48 isolated from an industrial photobioreactor environment.</title>
        <authorList>
            <person name="Qiu Y."/>
            <person name="Noonan A.J.C."/>
            <person name="Dofher K."/>
            <person name="Koch M."/>
            <person name="Kieft B."/>
            <person name="Lin X."/>
            <person name="Ziels R.M."/>
            <person name="Hallam S.J."/>
        </authorList>
    </citation>
    <scope>NUCLEOTIDE SEQUENCE</scope>
    <source>
        <strain evidence="14">AB48</strain>
    </source>
</reference>
<dbReference type="PROSITE" id="PS50111">
    <property type="entry name" value="CHEMOTAXIS_TRANSDUC_2"/>
    <property type="match status" value="1"/>
</dbReference>
<evidence type="ECO:0000259" key="12">
    <source>
        <dbReference type="PROSITE" id="PS50111"/>
    </source>
</evidence>
<keyword evidence="3" id="KW-0145">Chemotaxis</keyword>
<gene>
    <name evidence="14" type="ORF">NEA10_10180</name>
</gene>
<evidence type="ECO:0000256" key="4">
    <source>
        <dbReference type="ARBA" id="ARBA00022692"/>
    </source>
</evidence>
<dbReference type="SUPFAM" id="SSF103190">
    <property type="entry name" value="Sensory domain-like"/>
    <property type="match status" value="1"/>
</dbReference>
<organism evidence="14 15">
    <name type="scientific">Phormidium yuhuli AB48</name>
    <dbReference type="NCBI Taxonomy" id="2940671"/>
    <lineage>
        <taxon>Bacteria</taxon>
        <taxon>Bacillati</taxon>
        <taxon>Cyanobacteriota</taxon>
        <taxon>Cyanophyceae</taxon>
        <taxon>Oscillatoriophycideae</taxon>
        <taxon>Oscillatoriales</taxon>
        <taxon>Oscillatoriaceae</taxon>
        <taxon>Phormidium</taxon>
        <taxon>Phormidium yuhuli</taxon>
    </lineage>
</organism>
<evidence type="ECO:0000259" key="13">
    <source>
        <dbReference type="PROSITE" id="PS50885"/>
    </source>
</evidence>
<feature type="domain" description="Methyl-accepting transducer" evidence="12">
    <location>
        <begin position="659"/>
        <end position="896"/>
    </location>
</feature>
<proteinExistence type="inferred from homology"/>
<evidence type="ECO:0000313" key="14">
    <source>
        <dbReference type="EMBL" id="USR93053.1"/>
    </source>
</evidence>
<dbReference type="PROSITE" id="PS50885">
    <property type="entry name" value="HAMP"/>
    <property type="match status" value="2"/>
</dbReference>
<dbReference type="InterPro" id="IPR004089">
    <property type="entry name" value="MCPsignal_dom"/>
</dbReference>
<evidence type="ECO:0000256" key="7">
    <source>
        <dbReference type="ARBA" id="ARBA00023224"/>
    </source>
</evidence>
<dbReference type="SUPFAM" id="SSF58104">
    <property type="entry name" value="Methyl-accepting chemotaxis protein (MCP) signaling domain"/>
    <property type="match status" value="1"/>
</dbReference>
<feature type="compositionally biased region" description="Basic and acidic residues" evidence="11">
    <location>
        <begin position="1"/>
        <end position="13"/>
    </location>
</feature>
<dbReference type="CDD" id="cd06225">
    <property type="entry name" value="HAMP"/>
    <property type="match status" value="1"/>
</dbReference>
<comment type="subcellular location">
    <subcellularLocation>
        <location evidence="1">Cell membrane</location>
        <topology evidence="1">Multi-pass membrane protein</topology>
    </subcellularLocation>
</comment>
<keyword evidence="5" id="KW-1133">Transmembrane helix</keyword>
<dbReference type="SMART" id="SM00283">
    <property type="entry name" value="MA"/>
    <property type="match status" value="1"/>
</dbReference>
<keyword evidence="15" id="KW-1185">Reference proteome</keyword>
<dbReference type="Proteomes" id="UP001056708">
    <property type="component" value="Chromosome"/>
</dbReference>
<dbReference type="RefSeq" id="WP_252665226.1">
    <property type="nucleotide sequence ID" value="NZ_CP098611.1"/>
</dbReference>
<sequence length="932" mass="101401">MSDHEVYGNRDRQGGPTPDRPVRSLSDSSPATAHPSHPHGPEGDPLLEQLLEANRCEQSGNLAEARFLYEGLIQQDPDGFYGISARKALTHLGPQDSESRAGSAASTGTAGSAAGLLSLPQTATDWLSRCWQDLSFTHKLTILLVSGSVIPVAITTLFLVARTQERVQEDFLAQLNSDVASWGTDYVMWTEDDSFTEAENLSYLVAVRDINLSNPQQIEQERRYLDALATEALAAGDRNRADTTKSFRILTDAEGTTVAQGIKIHTSALYESPYPPVPEPDREISSAEFQRIETQPGIALGDLDIVRAALETGQPQRGIEILPSGIISRLGLEPQAKIPLRESLARTTQPPPLPLAQRDFALDDFQAGLTTVVVFPVRLDGEIVGTTIVGVLHNRHHALLDEFQQLFGAEALSVYAYDWRVNTNIDAGDGTRAIGTLAPAPVVRQVLQEGQDNISLVENIDNKNYLTVYRPLYDHTRRTNPEVTPIGMVSVARPQTELEQLVRAQQLLGLAVGGGAALIVSGIAIVVAKAFAKSLEDLAAFAQRVGRGERGVRLQSTERTDEIGILSQELNQMAASIEVNMTSVEQQETLRRQEAEHQRQEKERLQRGVMNLLLEIEGAQRGDLTVNAAVTDGAVGSIADAFNTTIIRLRELVSQVQHIANQVNDLASNNTPVMQQLSRDATVQAQEISRTLGTVAQIVESIRVVDQSAQQAAAIAQQGAKTARDGEEVMDLTVLSIKKISAAVAETASKVDRLTDSFKQILQILTIISGISERTNLLAYNASIEASRVPGEYGQGFRVVAEEVRRLAGRATEATRSIEQIVEIIQQDTVEVQQAMEVGKSEVAEGTERVAQTKQTLKGLADLSQTIDQYVQAISQNTTTQRSASKQVNQMVEQVSSMTENTSATAQTVTESLEELRQAAATLKDSVAQFRL</sequence>
<dbReference type="SUPFAM" id="SSF158472">
    <property type="entry name" value="HAMP domain-like"/>
    <property type="match status" value="1"/>
</dbReference>
<dbReference type="Pfam" id="PF00672">
    <property type="entry name" value="HAMP"/>
    <property type="match status" value="1"/>
</dbReference>
<evidence type="ECO:0000256" key="5">
    <source>
        <dbReference type="ARBA" id="ARBA00022989"/>
    </source>
</evidence>
<keyword evidence="4" id="KW-0812">Transmembrane</keyword>
<dbReference type="InterPro" id="IPR033463">
    <property type="entry name" value="sCache_3"/>
</dbReference>
<keyword evidence="2" id="KW-1003">Cell membrane</keyword>
<protein>
    <submittedName>
        <fullName evidence="14">Methyl-accepting chemotaxis protein</fullName>
    </submittedName>
</protein>
<feature type="domain" description="HAMP" evidence="13">
    <location>
        <begin position="603"/>
        <end position="654"/>
    </location>
</feature>
<keyword evidence="7 9" id="KW-0807">Transducer</keyword>
<dbReference type="PANTHER" id="PTHR32089">
    <property type="entry name" value="METHYL-ACCEPTING CHEMOTAXIS PROTEIN MCPB"/>
    <property type="match status" value="1"/>
</dbReference>
<keyword evidence="10" id="KW-0175">Coiled coil</keyword>
<accession>A0ABY5AW65</accession>
<evidence type="ECO:0000256" key="6">
    <source>
        <dbReference type="ARBA" id="ARBA00023136"/>
    </source>
</evidence>
<dbReference type="InterPro" id="IPR003660">
    <property type="entry name" value="HAMP_dom"/>
</dbReference>
<evidence type="ECO:0000256" key="9">
    <source>
        <dbReference type="PROSITE-ProRule" id="PRU00284"/>
    </source>
</evidence>
<name>A0ABY5AW65_9CYAN</name>
<comment type="similarity">
    <text evidence="8">Belongs to the methyl-accepting chemotaxis (MCP) protein family.</text>
</comment>
<dbReference type="PANTHER" id="PTHR32089:SF114">
    <property type="entry name" value="METHYL-ACCEPTING CHEMOTAXIS PROTEIN MCPB"/>
    <property type="match status" value="1"/>
</dbReference>
<evidence type="ECO:0000313" key="15">
    <source>
        <dbReference type="Proteomes" id="UP001056708"/>
    </source>
</evidence>
<dbReference type="SMART" id="SM00304">
    <property type="entry name" value="HAMP"/>
    <property type="match status" value="2"/>
</dbReference>